<sequence length="133" mass="15482">MDSAHGDERNLAHSAAGRNVARNTDSIEIEKLKEEHEKQIQKLTFENRIKTLELEKEMSKQDKEQKMKILQLEKDNQSLSHELELVKLKTAHEMEAKGGVFNLKMKDLEILKDKDITAKDKTNAKPKSMKWRK</sequence>
<feature type="coiled-coil region" evidence="1">
    <location>
        <begin position="29"/>
        <end position="89"/>
    </location>
</feature>
<dbReference type="EnsemblMetazoa" id="CLYHEMT013475.2">
    <property type="protein sequence ID" value="CLYHEMP013475.2"/>
    <property type="gene ID" value="CLYHEMG013475"/>
</dbReference>
<reference evidence="3" key="1">
    <citation type="submission" date="2021-01" db="UniProtKB">
        <authorList>
            <consortium name="EnsemblMetazoa"/>
        </authorList>
    </citation>
    <scope>IDENTIFICATION</scope>
</reference>
<dbReference type="Proteomes" id="UP000594262">
    <property type="component" value="Unplaced"/>
</dbReference>
<evidence type="ECO:0000313" key="4">
    <source>
        <dbReference type="Proteomes" id="UP000594262"/>
    </source>
</evidence>
<evidence type="ECO:0000256" key="1">
    <source>
        <dbReference type="SAM" id="Coils"/>
    </source>
</evidence>
<dbReference type="AlphaFoldDB" id="A0A7M5WUW2"/>
<protein>
    <submittedName>
        <fullName evidence="3">Uncharacterized protein</fullName>
    </submittedName>
</protein>
<evidence type="ECO:0000256" key="2">
    <source>
        <dbReference type="SAM" id="MobiDB-lite"/>
    </source>
</evidence>
<keyword evidence="4" id="KW-1185">Reference proteome</keyword>
<organism evidence="3 4">
    <name type="scientific">Clytia hemisphaerica</name>
    <dbReference type="NCBI Taxonomy" id="252671"/>
    <lineage>
        <taxon>Eukaryota</taxon>
        <taxon>Metazoa</taxon>
        <taxon>Cnidaria</taxon>
        <taxon>Hydrozoa</taxon>
        <taxon>Hydroidolina</taxon>
        <taxon>Leptothecata</taxon>
        <taxon>Obeliida</taxon>
        <taxon>Clytiidae</taxon>
        <taxon>Clytia</taxon>
    </lineage>
</organism>
<name>A0A7M5WUW2_9CNID</name>
<feature type="compositionally biased region" description="Basic and acidic residues" evidence="2">
    <location>
        <begin position="1"/>
        <end position="11"/>
    </location>
</feature>
<accession>A0A7M5WUW2</accession>
<evidence type="ECO:0000313" key="3">
    <source>
        <dbReference type="EnsemblMetazoa" id="CLYHEMP013475.2"/>
    </source>
</evidence>
<keyword evidence="1" id="KW-0175">Coiled coil</keyword>
<proteinExistence type="predicted"/>
<feature type="region of interest" description="Disordered" evidence="2">
    <location>
        <begin position="1"/>
        <end position="24"/>
    </location>
</feature>